<dbReference type="AlphaFoldDB" id="A0A5E5P1Y6"/>
<dbReference type="GO" id="GO:0003700">
    <property type="term" value="F:DNA-binding transcription factor activity"/>
    <property type="evidence" value="ECO:0007669"/>
    <property type="project" value="TreeGrafter"/>
</dbReference>
<evidence type="ECO:0000259" key="2">
    <source>
        <dbReference type="PROSITE" id="PS50943"/>
    </source>
</evidence>
<dbReference type="InterPro" id="IPR050807">
    <property type="entry name" value="TransReg_Diox_bact_type"/>
</dbReference>
<keyword evidence="1 3" id="KW-0238">DNA-binding</keyword>
<protein>
    <submittedName>
        <fullName evidence="3">Helix-hairpin-helix DNA-binding motif-containing protein</fullName>
    </submittedName>
</protein>
<dbReference type="CDD" id="cd00093">
    <property type="entry name" value="HTH_XRE"/>
    <property type="match status" value="1"/>
</dbReference>
<dbReference type="PROSITE" id="PS50943">
    <property type="entry name" value="HTH_CROC1"/>
    <property type="match status" value="1"/>
</dbReference>
<reference evidence="3 4" key="1">
    <citation type="submission" date="2019-08" db="EMBL/GenBank/DDBJ databases">
        <authorList>
            <person name="Peeters C."/>
        </authorList>
    </citation>
    <scope>NUCLEOTIDE SEQUENCE [LARGE SCALE GENOMIC DNA]</scope>
    <source>
        <strain evidence="3 4">LMG 18089</strain>
    </source>
</reference>
<dbReference type="Pfam" id="PF13560">
    <property type="entry name" value="HTH_31"/>
    <property type="match status" value="1"/>
</dbReference>
<dbReference type="PANTHER" id="PTHR46797">
    <property type="entry name" value="HTH-TYPE TRANSCRIPTIONAL REGULATOR"/>
    <property type="match status" value="1"/>
</dbReference>
<dbReference type="InterPro" id="IPR010982">
    <property type="entry name" value="Lambda_DNA-bd_dom_sf"/>
</dbReference>
<dbReference type="GO" id="GO:0005829">
    <property type="term" value="C:cytosol"/>
    <property type="evidence" value="ECO:0007669"/>
    <property type="project" value="TreeGrafter"/>
</dbReference>
<feature type="domain" description="HTH cro/C1-type" evidence="2">
    <location>
        <begin position="20"/>
        <end position="74"/>
    </location>
</feature>
<dbReference type="Proteomes" id="UP000364291">
    <property type="component" value="Unassembled WGS sequence"/>
</dbReference>
<proteinExistence type="predicted"/>
<sequence length="122" mass="13393">MGKAVERSAKEMVQEIGQRLAAVRRARGWTQAVLADKLGLEKESVSRLESGKVAMSIERLVMFCDVLDVPIEEILTSASVHPTDEARTLIASLNGLAPAQRAIVLKSAHHLASLLKKEQHRE</sequence>
<name>A0A5E5P1Y6_9BURK</name>
<dbReference type="SMART" id="SM00530">
    <property type="entry name" value="HTH_XRE"/>
    <property type="match status" value="1"/>
</dbReference>
<dbReference type="PANTHER" id="PTHR46797:SF1">
    <property type="entry name" value="METHYLPHOSPHONATE SYNTHASE"/>
    <property type="match status" value="1"/>
</dbReference>
<dbReference type="SUPFAM" id="SSF47413">
    <property type="entry name" value="lambda repressor-like DNA-binding domains"/>
    <property type="match status" value="1"/>
</dbReference>
<accession>A0A5E5P1Y6</accession>
<dbReference type="InterPro" id="IPR001387">
    <property type="entry name" value="Cro/C1-type_HTH"/>
</dbReference>
<dbReference type="Gene3D" id="1.10.260.40">
    <property type="entry name" value="lambda repressor-like DNA-binding domains"/>
    <property type="match status" value="1"/>
</dbReference>
<organism evidence="3 4">
    <name type="scientific">Pandoraea apista</name>
    <dbReference type="NCBI Taxonomy" id="93218"/>
    <lineage>
        <taxon>Bacteria</taxon>
        <taxon>Pseudomonadati</taxon>
        <taxon>Pseudomonadota</taxon>
        <taxon>Betaproteobacteria</taxon>
        <taxon>Burkholderiales</taxon>
        <taxon>Burkholderiaceae</taxon>
        <taxon>Pandoraea</taxon>
    </lineage>
</organism>
<evidence type="ECO:0000256" key="1">
    <source>
        <dbReference type="ARBA" id="ARBA00023125"/>
    </source>
</evidence>
<evidence type="ECO:0000313" key="3">
    <source>
        <dbReference type="EMBL" id="VVG70467.1"/>
    </source>
</evidence>
<dbReference type="GO" id="GO:0003677">
    <property type="term" value="F:DNA binding"/>
    <property type="evidence" value="ECO:0007669"/>
    <property type="project" value="UniProtKB-KW"/>
</dbReference>
<dbReference type="EMBL" id="CABPSX010000002">
    <property type="protein sequence ID" value="VVG70467.1"/>
    <property type="molecule type" value="Genomic_DNA"/>
</dbReference>
<gene>
    <name evidence="3" type="ORF">PAP18089_01427</name>
</gene>
<evidence type="ECO:0000313" key="4">
    <source>
        <dbReference type="Proteomes" id="UP000364291"/>
    </source>
</evidence>